<dbReference type="EC" id="3.2.1.39" evidence="5"/>
<keyword evidence="11 21" id="KW-0472">Membrane</keyword>
<evidence type="ECO:0000256" key="8">
    <source>
        <dbReference type="ARBA" id="ARBA00022525"/>
    </source>
</evidence>
<keyword evidence="13" id="KW-0119">Carbohydrate metabolism</keyword>
<dbReference type="VEuPathDB" id="FungiDB:PLEOSDRAFT_1055491"/>
<dbReference type="PANTHER" id="PTHR16631">
    <property type="entry name" value="GLUCAN 1,3-BETA-GLUCOSIDASE"/>
    <property type="match status" value="1"/>
</dbReference>
<dbReference type="GO" id="GO:0071555">
    <property type="term" value="P:cell wall organization"/>
    <property type="evidence" value="ECO:0007669"/>
    <property type="project" value="UniProtKB-KW"/>
</dbReference>
<dbReference type="PANTHER" id="PTHR16631:SF17">
    <property type="entry name" value="GLUCAN ENDO-1,3-BETA-GLUCOSIDASE BTGC"/>
    <property type="match status" value="1"/>
</dbReference>
<evidence type="ECO:0000256" key="15">
    <source>
        <dbReference type="ARBA" id="ARBA00023326"/>
    </source>
</evidence>
<keyword evidence="9" id="KW-0732">Signal</keyword>
<dbReference type="Pfam" id="PF00332">
    <property type="entry name" value="Glyco_hydro_17"/>
    <property type="match status" value="1"/>
</dbReference>
<feature type="region of interest" description="Disordered" evidence="20">
    <location>
        <begin position="57"/>
        <end position="89"/>
    </location>
</feature>
<evidence type="ECO:0000256" key="19">
    <source>
        <dbReference type="RuleBase" id="RU004335"/>
    </source>
</evidence>
<proteinExistence type="inferred from homology"/>
<comment type="subcellular location">
    <subcellularLocation>
        <location evidence="3">Cell membrane</location>
        <topology evidence="3">Single-pass type II membrane protein</topology>
    </subcellularLocation>
    <subcellularLocation>
        <location evidence="2">Secreted</location>
        <location evidence="2">Cell wall</location>
    </subcellularLocation>
</comment>
<dbReference type="Gene3D" id="3.20.20.80">
    <property type="entry name" value="Glycosidases"/>
    <property type="match status" value="2"/>
</dbReference>
<keyword evidence="7" id="KW-0134">Cell wall</keyword>
<dbReference type="InterPro" id="IPR050732">
    <property type="entry name" value="Beta-glucan_modifiers"/>
</dbReference>
<protein>
    <recommendedName>
        <fullName evidence="5">glucan endo-1,3-beta-D-glucosidase</fullName>
        <ecNumber evidence="5">3.2.1.39</ecNumber>
    </recommendedName>
    <alternativeName>
        <fullName evidence="18">Endo-1,3-beta-glucanase btgC</fullName>
    </alternativeName>
    <alternativeName>
        <fullName evidence="17">Laminarinase btgC</fullName>
    </alternativeName>
</protein>
<evidence type="ECO:0000256" key="18">
    <source>
        <dbReference type="ARBA" id="ARBA00043078"/>
    </source>
</evidence>
<evidence type="ECO:0000256" key="1">
    <source>
        <dbReference type="ARBA" id="ARBA00000382"/>
    </source>
</evidence>
<name>A0A067NZB6_PLEO1</name>
<evidence type="ECO:0000256" key="21">
    <source>
        <dbReference type="SAM" id="Phobius"/>
    </source>
</evidence>
<keyword evidence="21" id="KW-0812">Transmembrane</keyword>
<evidence type="ECO:0000256" key="4">
    <source>
        <dbReference type="ARBA" id="ARBA00008773"/>
    </source>
</evidence>
<dbReference type="GO" id="GO:0009986">
    <property type="term" value="C:cell surface"/>
    <property type="evidence" value="ECO:0007669"/>
    <property type="project" value="TreeGrafter"/>
</dbReference>
<feature type="compositionally biased region" description="Low complexity" evidence="20">
    <location>
        <begin position="57"/>
        <end position="75"/>
    </location>
</feature>
<evidence type="ECO:0000256" key="10">
    <source>
        <dbReference type="ARBA" id="ARBA00022801"/>
    </source>
</evidence>
<evidence type="ECO:0000313" key="23">
    <source>
        <dbReference type="Proteomes" id="UP000027073"/>
    </source>
</evidence>
<sequence length="401" mass="43224">MNQNYQYVNSSSTGLGAAIEKNAARSRRSKLIVLASVIGLLGIIGIAVGVGVSVSQRNKSSSSSSSSSPGGSSNSDNTPKQTDPNDPSSFVKDSRFHKAFYGMAYTPEGSLLPDCGNSLDSVIKDIQILSQLTSRVRLYGADCNQTALVLEAIKQTKVDMQVYVGNYPVPNDDGVYTRQRDIIRDAITTYGTDHIAGITVGNEFMLNYLTSNGATDPNGSVGAQGAAMLVRYIKDTRDMLASMNLPKTIPVGNSDAGSFFSTEVLSNVDYGLSNVHAWFANTTANDAAGWVSNFFQETNVQPASLLPNNPKMYIAETGWPSKSSDVANANNGASDASEANLQIFLDTFVCQANANGTAYFYFELFDEEWKDKQYGGVEGWWGLFNKDRSLKNIKLPTCTAP</sequence>
<feature type="compositionally biased region" description="Polar residues" evidence="20">
    <location>
        <begin position="76"/>
        <end position="88"/>
    </location>
</feature>
<dbReference type="InParanoid" id="A0A067NZB6"/>
<keyword evidence="14" id="KW-0961">Cell wall biogenesis/degradation</keyword>
<dbReference type="SUPFAM" id="SSF51445">
    <property type="entry name" value="(Trans)glycosidases"/>
    <property type="match status" value="1"/>
</dbReference>
<feature type="transmembrane region" description="Helical" evidence="21">
    <location>
        <begin position="31"/>
        <end position="54"/>
    </location>
</feature>
<keyword evidence="10 22" id="KW-0378">Hydrolase</keyword>
<dbReference type="GO" id="GO:0005576">
    <property type="term" value="C:extracellular region"/>
    <property type="evidence" value="ECO:0007669"/>
    <property type="project" value="TreeGrafter"/>
</dbReference>
<reference evidence="23" key="1">
    <citation type="journal article" date="2014" name="Proc. Natl. Acad. Sci. U.S.A.">
        <title>Extensive sampling of basidiomycete genomes demonstrates inadequacy of the white-rot/brown-rot paradigm for wood decay fungi.</title>
        <authorList>
            <person name="Riley R."/>
            <person name="Salamov A.A."/>
            <person name="Brown D.W."/>
            <person name="Nagy L.G."/>
            <person name="Floudas D."/>
            <person name="Held B.W."/>
            <person name="Levasseur A."/>
            <person name="Lombard V."/>
            <person name="Morin E."/>
            <person name="Otillar R."/>
            <person name="Lindquist E.A."/>
            <person name="Sun H."/>
            <person name="LaButti K.M."/>
            <person name="Schmutz J."/>
            <person name="Jabbour D."/>
            <person name="Luo H."/>
            <person name="Baker S.E."/>
            <person name="Pisabarro A.G."/>
            <person name="Walton J.D."/>
            <person name="Blanchette R.A."/>
            <person name="Henrissat B."/>
            <person name="Martin F."/>
            <person name="Cullen D."/>
            <person name="Hibbett D.S."/>
            <person name="Grigoriev I.V."/>
        </authorList>
    </citation>
    <scope>NUCLEOTIDE SEQUENCE [LARGE SCALE GENOMIC DNA]</scope>
    <source>
        <strain evidence="23">PC15</strain>
    </source>
</reference>
<evidence type="ECO:0000256" key="7">
    <source>
        <dbReference type="ARBA" id="ARBA00022512"/>
    </source>
</evidence>
<evidence type="ECO:0000256" key="12">
    <source>
        <dbReference type="ARBA" id="ARBA00023180"/>
    </source>
</evidence>
<dbReference type="GO" id="GO:0005886">
    <property type="term" value="C:plasma membrane"/>
    <property type="evidence" value="ECO:0007669"/>
    <property type="project" value="UniProtKB-SubCell"/>
</dbReference>
<evidence type="ECO:0000313" key="22">
    <source>
        <dbReference type="EMBL" id="KDQ29502.1"/>
    </source>
</evidence>
<organism evidence="22 23">
    <name type="scientific">Pleurotus ostreatus (strain PC15)</name>
    <name type="common">Oyster mushroom</name>
    <dbReference type="NCBI Taxonomy" id="1137138"/>
    <lineage>
        <taxon>Eukaryota</taxon>
        <taxon>Fungi</taxon>
        <taxon>Dikarya</taxon>
        <taxon>Basidiomycota</taxon>
        <taxon>Agaricomycotina</taxon>
        <taxon>Agaricomycetes</taxon>
        <taxon>Agaricomycetidae</taxon>
        <taxon>Agaricales</taxon>
        <taxon>Pleurotineae</taxon>
        <taxon>Pleurotaceae</taxon>
        <taxon>Pleurotus</taxon>
    </lineage>
</organism>
<dbReference type="EMBL" id="KL198007">
    <property type="protein sequence ID" value="KDQ29502.1"/>
    <property type="molecule type" value="Genomic_DNA"/>
</dbReference>
<evidence type="ECO:0000256" key="9">
    <source>
        <dbReference type="ARBA" id="ARBA00022729"/>
    </source>
</evidence>
<evidence type="ECO:0000256" key="13">
    <source>
        <dbReference type="ARBA" id="ARBA00023277"/>
    </source>
</evidence>
<comment type="similarity">
    <text evidence="4 19">Belongs to the glycosyl hydrolase 17 family.</text>
</comment>
<keyword evidence="8" id="KW-0964">Secreted</keyword>
<comment type="catalytic activity">
    <reaction evidence="1">
        <text>Hydrolysis of (1-&gt;3)-beta-D-glucosidic linkages in (1-&gt;3)-beta-D-glucans.</text>
        <dbReference type="EC" id="3.2.1.39"/>
    </reaction>
</comment>
<evidence type="ECO:0000256" key="20">
    <source>
        <dbReference type="SAM" id="MobiDB-lite"/>
    </source>
</evidence>
<evidence type="ECO:0000256" key="16">
    <source>
        <dbReference type="ARBA" id="ARBA00037649"/>
    </source>
</evidence>
<dbReference type="InterPro" id="IPR017853">
    <property type="entry name" value="GH"/>
</dbReference>
<evidence type="ECO:0000256" key="3">
    <source>
        <dbReference type="ARBA" id="ARBA00004401"/>
    </source>
</evidence>
<accession>A0A067NZB6</accession>
<gene>
    <name evidence="22" type="ORF">PLEOSDRAFT_1055491</name>
</gene>
<dbReference type="STRING" id="1137138.A0A067NZB6"/>
<evidence type="ECO:0000256" key="11">
    <source>
        <dbReference type="ARBA" id="ARBA00023136"/>
    </source>
</evidence>
<evidence type="ECO:0000256" key="17">
    <source>
        <dbReference type="ARBA" id="ARBA00042373"/>
    </source>
</evidence>
<dbReference type="AlphaFoldDB" id="A0A067NZB6"/>
<dbReference type="FunCoup" id="A0A067NZB6">
    <property type="interactions" value="33"/>
</dbReference>
<dbReference type="HOGENOM" id="CLU_011476_2_1_1"/>
<evidence type="ECO:0000256" key="5">
    <source>
        <dbReference type="ARBA" id="ARBA00012780"/>
    </source>
</evidence>
<evidence type="ECO:0000256" key="6">
    <source>
        <dbReference type="ARBA" id="ARBA00022475"/>
    </source>
</evidence>
<dbReference type="GO" id="GO:0000272">
    <property type="term" value="P:polysaccharide catabolic process"/>
    <property type="evidence" value="ECO:0007669"/>
    <property type="project" value="UniProtKB-KW"/>
</dbReference>
<keyword evidence="21" id="KW-1133">Transmembrane helix</keyword>
<evidence type="ECO:0000256" key="2">
    <source>
        <dbReference type="ARBA" id="ARBA00004191"/>
    </source>
</evidence>
<dbReference type="OrthoDB" id="68336at2759"/>
<keyword evidence="6" id="KW-1003">Cell membrane</keyword>
<dbReference type="InterPro" id="IPR000490">
    <property type="entry name" value="Glyco_hydro_17"/>
</dbReference>
<evidence type="ECO:0000256" key="14">
    <source>
        <dbReference type="ARBA" id="ARBA00023316"/>
    </source>
</evidence>
<keyword evidence="15" id="KW-0624">Polysaccharide degradation</keyword>
<dbReference type="Proteomes" id="UP000027073">
    <property type="component" value="Unassembled WGS sequence"/>
</dbReference>
<comment type="function">
    <text evidence="16">Glucanases play a role in cell expansion during growth, in cell-cell fusion during mating, and in spore release during sporulation. This enzyme may be involved in beta-glucan degradation. Active on laminarin and lichenan.</text>
</comment>
<dbReference type="GO" id="GO:0042973">
    <property type="term" value="F:glucan endo-1,3-beta-D-glucosidase activity"/>
    <property type="evidence" value="ECO:0007669"/>
    <property type="project" value="UniProtKB-EC"/>
</dbReference>
<keyword evidence="12" id="KW-0325">Glycoprotein</keyword>
<dbReference type="GO" id="GO:0009277">
    <property type="term" value="C:fungal-type cell wall"/>
    <property type="evidence" value="ECO:0007669"/>
    <property type="project" value="TreeGrafter"/>
</dbReference>